<dbReference type="Pfam" id="PF17851">
    <property type="entry name" value="GH43_C2"/>
    <property type="match status" value="1"/>
</dbReference>
<evidence type="ECO:0000313" key="7">
    <source>
        <dbReference type="EMBL" id="MBO0950827.1"/>
    </source>
</evidence>
<gene>
    <name evidence="7" type="ORF">J2I46_19705</name>
</gene>
<sequence length="525" mass="58302">MKNKLFLYGLLTSMLLFRYVAAVAQTAQNPVIFADVPDMAMIRVGNTYYMSSTTMHLSPGLPIMKSNDLINWQLVGYAYDTLTSVDAMSLNNGKSTYGRGSWASSLRYHNGTYYATTFAQTSGRTHVYTTKNIEKGPWKEVSFKPSYHDHSLFFDDDGRTYLIYGAGKLKLVELMADASSVKPGTTEQVIIENASTPSGTSGGLPAEGSQLFKVKGKYYLFNITWPRGGMRTVVIHRADKITGPWEGRVALQDMGVAQGGLIDTPDGRWFAYLFRDFGGVGRIPYLVPVKWEDGWPVLGENGKVPQTLDLPASKGLIPGIVNSDEFTRKKGEPALPLVWQWNHNPDNSLWSVSERKGYLRLKTGRTDTSFVMARNTLTQRTIGPECTGTTLLDVSNLKDGDFAGLSLLQKNYGLVGVKVENGARSIVMVSASSGKPVEVQRVPLSQKTVYLKADCDFRDRKDMAHFFYSLDGNTWTAIGEPLKMPYTIPHFMGYRFGLFNYATSQTGGFADFDYFRISDKPAGKK</sequence>
<evidence type="ECO:0000256" key="4">
    <source>
        <dbReference type="RuleBase" id="RU361187"/>
    </source>
</evidence>
<evidence type="ECO:0000259" key="6">
    <source>
        <dbReference type="Pfam" id="PF17851"/>
    </source>
</evidence>
<dbReference type="SUPFAM" id="SSF49899">
    <property type="entry name" value="Concanavalin A-like lectins/glucanases"/>
    <property type="match status" value="1"/>
</dbReference>
<dbReference type="PANTHER" id="PTHR42812:SF12">
    <property type="entry name" value="BETA-XYLOSIDASE-RELATED"/>
    <property type="match status" value="1"/>
</dbReference>
<feature type="chain" id="PRO_5045795263" evidence="5">
    <location>
        <begin position="25"/>
        <end position="525"/>
    </location>
</feature>
<name>A0ABS3JLE9_9BACT</name>
<dbReference type="Proteomes" id="UP000664628">
    <property type="component" value="Unassembled WGS sequence"/>
</dbReference>
<dbReference type="InterPro" id="IPR051795">
    <property type="entry name" value="Glycosyl_Hydrlase_43"/>
</dbReference>
<dbReference type="SUPFAM" id="SSF75005">
    <property type="entry name" value="Arabinanase/levansucrase/invertase"/>
    <property type="match status" value="1"/>
</dbReference>
<dbReference type="PANTHER" id="PTHR42812">
    <property type="entry name" value="BETA-XYLOSIDASE"/>
    <property type="match status" value="1"/>
</dbReference>
<keyword evidence="2 4" id="KW-0378">Hydrolase</keyword>
<evidence type="ECO:0000313" key="8">
    <source>
        <dbReference type="Proteomes" id="UP000664628"/>
    </source>
</evidence>
<dbReference type="Gene3D" id="2.115.10.20">
    <property type="entry name" value="Glycosyl hydrolase domain, family 43"/>
    <property type="match status" value="1"/>
</dbReference>
<keyword evidence="8" id="KW-1185">Reference proteome</keyword>
<keyword evidence="3 4" id="KW-0326">Glycosidase</keyword>
<dbReference type="InterPro" id="IPR006710">
    <property type="entry name" value="Glyco_hydro_43"/>
</dbReference>
<evidence type="ECO:0000256" key="3">
    <source>
        <dbReference type="ARBA" id="ARBA00023295"/>
    </source>
</evidence>
<organism evidence="7 8">
    <name type="scientific">Fibrella forsythiae</name>
    <dbReference type="NCBI Taxonomy" id="2817061"/>
    <lineage>
        <taxon>Bacteria</taxon>
        <taxon>Pseudomonadati</taxon>
        <taxon>Bacteroidota</taxon>
        <taxon>Cytophagia</taxon>
        <taxon>Cytophagales</taxon>
        <taxon>Spirosomataceae</taxon>
        <taxon>Fibrella</taxon>
    </lineage>
</organism>
<proteinExistence type="inferred from homology"/>
<dbReference type="GO" id="GO:0016787">
    <property type="term" value="F:hydrolase activity"/>
    <property type="evidence" value="ECO:0007669"/>
    <property type="project" value="UniProtKB-KW"/>
</dbReference>
<comment type="caution">
    <text evidence="7">The sequence shown here is derived from an EMBL/GenBank/DDBJ whole genome shotgun (WGS) entry which is preliminary data.</text>
</comment>
<dbReference type="InterPro" id="IPR041542">
    <property type="entry name" value="GH43_C2"/>
</dbReference>
<dbReference type="InterPro" id="IPR023296">
    <property type="entry name" value="Glyco_hydro_beta-prop_sf"/>
</dbReference>
<dbReference type="RefSeq" id="WP_207330770.1">
    <property type="nucleotide sequence ID" value="NZ_JAFMYW010000006.1"/>
</dbReference>
<reference evidence="7 8" key="1">
    <citation type="submission" date="2021-03" db="EMBL/GenBank/DDBJ databases">
        <title>Fibrella sp. HMF5405 genome sequencing and assembly.</title>
        <authorList>
            <person name="Kang H."/>
            <person name="Kim H."/>
            <person name="Bae S."/>
            <person name="Joh K."/>
        </authorList>
    </citation>
    <scope>NUCLEOTIDE SEQUENCE [LARGE SCALE GENOMIC DNA]</scope>
    <source>
        <strain evidence="7 8">HMF5405</strain>
    </source>
</reference>
<protein>
    <submittedName>
        <fullName evidence="7">Glycoside hydrolase 43 family protein</fullName>
    </submittedName>
</protein>
<comment type="similarity">
    <text evidence="1 4">Belongs to the glycosyl hydrolase 43 family.</text>
</comment>
<dbReference type="Pfam" id="PF04616">
    <property type="entry name" value="Glyco_hydro_43"/>
    <property type="match status" value="1"/>
</dbReference>
<keyword evidence="5" id="KW-0732">Signal</keyword>
<evidence type="ECO:0000256" key="5">
    <source>
        <dbReference type="SAM" id="SignalP"/>
    </source>
</evidence>
<feature type="domain" description="Beta-xylosidase C-terminal Concanavalin A-like" evidence="6">
    <location>
        <begin position="332"/>
        <end position="517"/>
    </location>
</feature>
<evidence type="ECO:0000256" key="1">
    <source>
        <dbReference type="ARBA" id="ARBA00009865"/>
    </source>
</evidence>
<accession>A0ABS3JLE9</accession>
<evidence type="ECO:0000256" key="2">
    <source>
        <dbReference type="ARBA" id="ARBA00022801"/>
    </source>
</evidence>
<dbReference type="InterPro" id="IPR013320">
    <property type="entry name" value="ConA-like_dom_sf"/>
</dbReference>
<dbReference type="CDD" id="cd09001">
    <property type="entry name" value="GH43_FsAxh1-like"/>
    <property type="match status" value="1"/>
</dbReference>
<dbReference type="EMBL" id="JAFMYW010000006">
    <property type="protein sequence ID" value="MBO0950827.1"/>
    <property type="molecule type" value="Genomic_DNA"/>
</dbReference>
<feature type="signal peptide" evidence="5">
    <location>
        <begin position="1"/>
        <end position="24"/>
    </location>
</feature>
<dbReference type="Gene3D" id="2.60.120.200">
    <property type="match status" value="1"/>
</dbReference>